<dbReference type="EMBL" id="QGHC01000005">
    <property type="protein sequence ID" value="PWK88715.1"/>
    <property type="molecule type" value="Genomic_DNA"/>
</dbReference>
<evidence type="ECO:0000256" key="2">
    <source>
        <dbReference type="SAM" id="SignalP"/>
    </source>
</evidence>
<evidence type="ECO:0000256" key="1">
    <source>
        <dbReference type="SAM" id="MobiDB-lite"/>
    </source>
</evidence>
<feature type="compositionally biased region" description="Polar residues" evidence="1">
    <location>
        <begin position="31"/>
        <end position="44"/>
    </location>
</feature>
<feature type="signal peptide" evidence="2">
    <location>
        <begin position="1"/>
        <end position="20"/>
    </location>
</feature>
<sequence length="112" mass="11558">MRCRTLLLPIAALLPAFAIAQSAPPAGGASDSWSRPASAASTSYAGDPAHRLAGDGDSHFKFKERRNPAQAPRTNAAQQQSGKAPVGGGMEMGRDGRPTVNCASTPMDPSCH</sequence>
<feature type="chain" id="PRO_5016362345" evidence="2">
    <location>
        <begin position="21"/>
        <end position="112"/>
    </location>
</feature>
<feature type="compositionally biased region" description="Basic and acidic residues" evidence="1">
    <location>
        <begin position="48"/>
        <end position="67"/>
    </location>
</feature>
<evidence type="ECO:0000313" key="4">
    <source>
        <dbReference type="Proteomes" id="UP000245812"/>
    </source>
</evidence>
<keyword evidence="2" id="KW-0732">Signal</keyword>
<evidence type="ECO:0000313" key="3">
    <source>
        <dbReference type="EMBL" id="PWK88715.1"/>
    </source>
</evidence>
<dbReference type="Proteomes" id="UP000245812">
    <property type="component" value="Unassembled WGS sequence"/>
</dbReference>
<organism evidence="3 4">
    <name type="scientific">Fulvimonas soli</name>
    <dbReference type="NCBI Taxonomy" id="155197"/>
    <lineage>
        <taxon>Bacteria</taxon>
        <taxon>Pseudomonadati</taxon>
        <taxon>Pseudomonadota</taxon>
        <taxon>Gammaproteobacteria</taxon>
        <taxon>Lysobacterales</taxon>
        <taxon>Rhodanobacteraceae</taxon>
        <taxon>Fulvimonas</taxon>
    </lineage>
</organism>
<comment type="caution">
    <text evidence="3">The sequence shown here is derived from an EMBL/GenBank/DDBJ whole genome shotgun (WGS) entry which is preliminary data.</text>
</comment>
<reference evidence="3 4" key="1">
    <citation type="submission" date="2018-05" db="EMBL/GenBank/DDBJ databases">
        <title>Genomic Encyclopedia of Type Strains, Phase IV (KMG-IV): sequencing the most valuable type-strain genomes for metagenomic binning, comparative biology and taxonomic classification.</title>
        <authorList>
            <person name="Goeker M."/>
        </authorList>
    </citation>
    <scope>NUCLEOTIDE SEQUENCE [LARGE SCALE GENOMIC DNA]</scope>
    <source>
        <strain evidence="3 4">DSM 14263</strain>
    </source>
</reference>
<dbReference type="RefSeq" id="WP_139942951.1">
    <property type="nucleotide sequence ID" value="NZ_MSZV01000105.1"/>
</dbReference>
<accession>A0A316I7J3</accession>
<keyword evidence="4" id="KW-1185">Reference proteome</keyword>
<gene>
    <name evidence="3" type="ORF">C7456_105249</name>
</gene>
<feature type="region of interest" description="Disordered" evidence="1">
    <location>
        <begin position="23"/>
        <end position="112"/>
    </location>
</feature>
<dbReference type="AlphaFoldDB" id="A0A316I7J3"/>
<proteinExistence type="predicted"/>
<dbReference type="OrthoDB" id="5956299at2"/>
<protein>
    <submittedName>
        <fullName evidence="3">Uncharacterized protein</fullName>
    </submittedName>
</protein>
<name>A0A316I7J3_9GAMM</name>
<feature type="compositionally biased region" description="Polar residues" evidence="1">
    <location>
        <begin position="72"/>
        <end position="82"/>
    </location>
</feature>